<dbReference type="AlphaFoldDB" id="A0A1I7W222"/>
<evidence type="ECO:0000313" key="1">
    <source>
        <dbReference type="Proteomes" id="UP000095285"/>
    </source>
</evidence>
<organism evidence="1 2">
    <name type="scientific">Loa loa</name>
    <name type="common">Eye worm</name>
    <name type="synonym">Filaria loa</name>
    <dbReference type="NCBI Taxonomy" id="7209"/>
    <lineage>
        <taxon>Eukaryota</taxon>
        <taxon>Metazoa</taxon>
        <taxon>Ecdysozoa</taxon>
        <taxon>Nematoda</taxon>
        <taxon>Chromadorea</taxon>
        <taxon>Rhabditida</taxon>
        <taxon>Spirurina</taxon>
        <taxon>Spiruromorpha</taxon>
        <taxon>Filarioidea</taxon>
        <taxon>Onchocercidae</taxon>
        <taxon>Loa</taxon>
    </lineage>
</organism>
<proteinExistence type="predicted"/>
<reference evidence="2" key="2">
    <citation type="submission" date="2016-11" db="UniProtKB">
        <authorList>
            <consortium name="WormBaseParasite"/>
        </authorList>
    </citation>
    <scope>IDENTIFICATION</scope>
</reference>
<keyword evidence="1" id="KW-1185">Reference proteome</keyword>
<dbReference type="Proteomes" id="UP000095285">
    <property type="component" value="Unassembled WGS sequence"/>
</dbReference>
<reference evidence="1" key="1">
    <citation type="submission" date="2012-04" db="EMBL/GenBank/DDBJ databases">
        <title>The Genome Sequence of Loa loa.</title>
        <authorList>
            <consortium name="The Broad Institute Genome Sequencing Platform"/>
            <consortium name="Broad Institute Genome Sequencing Center for Infectious Disease"/>
            <person name="Nutman T.B."/>
            <person name="Fink D.L."/>
            <person name="Russ C."/>
            <person name="Young S."/>
            <person name="Zeng Q."/>
            <person name="Gargeya S."/>
            <person name="Alvarado L."/>
            <person name="Berlin A."/>
            <person name="Chapman S.B."/>
            <person name="Chen Z."/>
            <person name="Freedman E."/>
            <person name="Gellesch M."/>
            <person name="Goldberg J."/>
            <person name="Griggs A."/>
            <person name="Gujja S."/>
            <person name="Heilman E.R."/>
            <person name="Heiman D."/>
            <person name="Howarth C."/>
            <person name="Mehta T."/>
            <person name="Neiman D."/>
            <person name="Pearson M."/>
            <person name="Roberts A."/>
            <person name="Saif S."/>
            <person name="Shea T."/>
            <person name="Shenoy N."/>
            <person name="Sisk P."/>
            <person name="Stolte C."/>
            <person name="Sykes S."/>
            <person name="White J."/>
            <person name="Yandava C."/>
            <person name="Haas B."/>
            <person name="Henn M.R."/>
            <person name="Nusbaum C."/>
            <person name="Birren B."/>
        </authorList>
    </citation>
    <scope>NUCLEOTIDE SEQUENCE [LARGE SCALE GENOMIC DNA]</scope>
</reference>
<sequence>MEETEDMEVSMLEMMATNAPLDESIPLGYRMEATFPRSVLQQLCSHSKIIAGSNDHTQRQWTTKRLQREKELHKIE</sequence>
<name>A0A1I7W222_LOALO</name>
<dbReference type="WBParaSite" id="EN70_8801">
    <property type="protein sequence ID" value="EN70_8801"/>
    <property type="gene ID" value="EN70_8801"/>
</dbReference>
<evidence type="ECO:0000313" key="2">
    <source>
        <dbReference type="WBParaSite" id="EN70_8801"/>
    </source>
</evidence>
<accession>A0A1I7W222</accession>
<protein>
    <submittedName>
        <fullName evidence="2">Protein RD3-like</fullName>
    </submittedName>
</protein>